<organism evidence="5 6">
    <name type="scientific">Hevea brasiliensis</name>
    <name type="common">Para rubber tree</name>
    <name type="synonym">Siphonia brasiliensis</name>
    <dbReference type="NCBI Taxonomy" id="3981"/>
    <lineage>
        <taxon>Eukaryota</taxon>
        <taxon>Viridiplantae</taxon>
        <taxon>Streptophyta</taxon>
        <taxon>Embryophyta</taxon>
        <taxon>Tracheophyta</taxon>
        <taxon>Spermatophyta</taxon>
        <taxon>Magnoliopsida</taxon>
        <taxon>eudicotyledons</taxon>
        <taxon>Gunneridae</taxon>
        <taxon>Pentapetalae</taxon>
        <taxon>rosids</taxon>
        <taxon>fabids</taxon>
        <taxon>Malpighiales</taxon>
        <taxon>Euphorbiaceae</taxon>
        <taxon>Crotonoideae</taxon>
        <taxon>Micrandreae</taxon>
        <taxon>Hevea</taxon>
    </lineage>
</organism>
<keyword evidence="4" id="KW-0812">Transmembrane</keyword>
<evidence type="ECO:0000256" key="4">
    <source>
        <dbReference type="RuleBase" id="RU366043"/>
    </source>
</evidence>
<protein>
    <recommendedName>
        <fullName evidence="4">Methyltransferase</fullName>
        <ecNumber evidence="4">2.1.1.-</ecNumber>
    </recommendedName>
</protein>
<dbReference type="AlphaFoldDB" id="A0A6A6N2S5"/>
<dbReference type="GO" id="GO:0008168">
    <property type="term" value="F:methyltransferase activity"/>
    <property type="evidence" value="ECO:0007669"/>
    <property type="project" value="UniProtKB-UniRule"/>
</dbReference>
<comment type="similarity">
    <text evidence="4">Belongs to the methyltransferase superfamily.</text>
</comment>
<keyword evidence="1 4" id="KW-0489">Methyltransferase</keyword>
<accession>A0A6A6N2S5</accession>
<evidence type="ECO:0000256" key="3">
    <source>
        <dbReference type="ARBA" id="ARBA00023180"/>
    </source>
</evidence>
<dbReference type="GO" id="GO:0005802">
    <property type="term" value="C:trans-Golgi network"/>
    <property type="evidence" value="ECO:0007669"/>
    <property type="project" value="TreeGrafter"/>
</dbReference>
<keyword evidence="3 4" id="KW-0325">Glycoprotein</keyword>
<evidence type="ECO:0000256" key="1">
    <source>
        <dbReference type="ARBA" id="ARBA00022603"/>
    </source>
</evidence>
<dbReference type="PANTHER" id="PTHR10108">
    <property type="entry name" value="SAM-DEPENDENT METHYLTRANSFERASE"/>
    <property type="match status" value="1"/>
</dbReference>
<evidence type="ECO:0000256" key="2">
    <source>
        <dbReference type="ARBA" id="ARBA00022679"/>
    </source>
</evidence>
<keyword evidence="4" id="KW-0735">Signal-anchor</keyword>
<sequence length="147" mass="16838">MEETLQQQLLPKREAGIKPPLCDPNDDPDNVWYVDLKACITRIPEDGYGANVAKWPDRLHTAPDRLQSIQMDAYMSRKELFKAESKYWSEIIASYVRAWHWKKFKLRNVLDMRASFGGFAAALIDQGFDCWVLNVVPVSGPNTLPVI</sequence>
<dbReference type="EC" id="2.1.1.-" evidence="4"/>
<proteinExistence type="inferred from homology"/>
<comment type="caution">
    <text evidence="5">The sequence shown here is derived from an EMBL/GenBank/DDBJ whole genome shotgun (WGS) entry which is preliminary data.</text>
</comment>
<keyword evidence="6" id="KW-1185">Reference proteome</keyword>
<dbReference type="InterPro" id="IPR004159">
    <property type="entry name" value="Put_SAM_MeTrfase"/>
</dbReference>
<comment type="subcellular location">
    <subcellularLocation>
        <location evidence="4">Membrane</location>
        <topology evidence="4">Single-pass type II membrane protein</topology>
    </subcellularLocation>
</comment>
<reference evidence="5 6" key="1">
    <citation type="journal article" date="2020" name="Mol. Plant">
        <title>The Chromosome-Based Rubber Tree Genome Provides New Insights into Spurge Genome Evolution and Rubber Biosynthesis.</title>
        <authorList>
            <person name="Liu J."/>
            <person name="Shi C."/>
            <person name="Shi C.C."/>
            <person name="Li W."/>
            <person name="Zhang Q.J."/>
            <person name="Zhang Y."/>
            <person name="Li K."/>
            <person name="Lu H.F."/>
            <person name="Shi C."/>
            <person name="Zhu S.T."/>
            <person name="Xiao Z.Y."/>
            <person name="Nan H."/>
            <person name="Yue Y."/>
            <person name="Zhu X.G."/>
            <person name="Wu Y."/>
            <person name="Hong X.N."/>
            <person name="Fan G.Y."/>
            <person name="Tong Y."/>
            <person name="Zhang D."/>
            <person name="Mao C.L."/>
            <person name="Liu Y.L."/>
            <person name="Hao S.J."/>
            <person name="Liu W.Q."/>
            <person name="Lv M.Q."/>
            <person name="Zhang H.B."/>
            <person name="Liu Y."/>
            <person name="Hu-Tang G.R."/>
            <person name="Wang J.P."/>
            <person name="Wang J.H."/>
            <person name="Sun Y.H."/>
            <person name="Ni S.B."/>
            <person name="Chen W.B."/>
            <person name="Zhang X.C."/>
            <person name="Jiao Y.N."/>
            <person name="Eichler E.E."/>
            <person name="Li G.H."/>
            <person name="Liu X."/>
            <person name="Gao L.Z."/>
        </authorList>
    </citation>
    <scope>NUCLEOTIDE SEQUENCE [LARGE SCALE GENOMIC DNA]</scope>
    <source>
        <strain evidence="6">cv. GT1</strain>
        <tissue evidence="5">Leaf</tissue>
    </source>
</reference>
<dbReference type="GO" id="GO:0016020">
    <property type="term" value="C:membrane"/>
    <property type="evidence" value="ECO:0007669"/>
    <property type="project" value="UniProtKB-SubCell"/>
</dbReference>
<keyword evidence="2 4" id="KW-0808">Transferase</keyword>
<dbReference type="GO" id="GO:0032259">
    <property type="term" value="P:methylation"/>
    <property type="evidence" value="ECO:0007669"/>
    <property type="project" value="UniProtKB-KW"/>
</dbReference>
<evidence type="ECO:0000313" key="6">
    <source>
        <dbReference type="Proteomes" id="UP000467840"/>
    </source>
</evidence>
<dbReference type="EMBL" id="JAAGAX010000003">
    <property type="protein sequence ID" value="KAF2318886.1"/>
    <property type="molecule type" value="Genomic_DNA"/>
</dbReference>
<evidence type="ECO:0000313" key="5">
    <source>
        <dbReference type="EMBL" id="KAF2318886.1"/>
    </source>
</evidence>
<dbReference type="Pfam" id="PF03141">
    <property type="entry name" value="Methyltransf_29"/>
    <property type="match status" value="1"/>
</dbReference>
<dbReference type="PANTHER" id="PTHR10108:SF979">
    <property type="entry name" value="METHYLTRANSFERASE PMT11-RELATED"/>
    <property type="match status" value="1"/>
</dbReference>
<name>A0A6A6N2S5_HEVBR</name>
<dbReference type="GO" id="GO:0005768">
    <property type="term" value="C:endosome"/>
    <property type="evidence" value="ECO:0007669"/>
    <property type="project" value="TreeGrafter"/>
</dbReference>
<dbReference type="Proteomes" id="UP000467840">
    <property type="component" value="Chromosome 10"/>
</dbReference>
<gene>
    <name evidence="5" type="ORF">GH714_011446</name>
</gene>